<evidence type="ECO:0000256" key="5">
    <source>
        <dbReference type="ARBA" id="ARBA00032263"/>
    </source>
</evidence>
<dbReference type="AlphaFoldDB" id="A0A392RB14"/>
<evidence type="ECO:0000256" key="2">
    <source>
        <dbReference type="ARBA" id="ARBA00022618"/>
    </source>
</evidence>
<evidence type="ECO:0000256" key="1">
    <source>
        <dbReference type="ARBA" id="ARBA00011177"/>
    </source>
</evidence>
<proteinExistence type="predicted"/>
<evidence type="ECO:0000313" key="8">
    <source>
        <dbReference type="Proteomes" id="UP000265520"/>
    </source>
</evidence>
<feature type="domain" description="Cyclin N-terminal" evidence="6">
    <location>
        <begin position="3"/>
        <end position="84"/>
    </location>
</feature>
<protein>
    <recommendedName>
        <fullName evidence="5">B-like cyclin</fullName>
    </recommendedName>
</protein>
<evidence type="ECO:0000256" key="4">
    <source>
        <dbReference type="ARBA" id="ARBA00023306"/>
    </source>
</evidence>
<dbReference type="InterPro" id="IPR039361">
    <property type="entry name" value="Cyclin"/>
</dbReference>
<dbReference type="SUPFAM" id="SSF47954">
    <property type="entry name" value="Cyclin-like"/>
    <property type="match status" value="1"/>
</dbReference>
<keyword evidence="4" id="KW-0131">Cell cycle</keyword>
<dbReference type="InterPro" id="IPR006671">
    <property type="entry name" value="Cyclin_N"/>
</dbReference>
<feature type="non-terminal residue" evidence="7">
    <location>
        <position position="86"/>
    </location>
</feature>
<reference evidence="7 8" key="1">
    <citation type="journal article" date="2018" name="Front. Plant Sci.">
        <title>Red Clover (Trifolium pratense) and Zigzag Clover (T. medium) - A Picture of Genomic Similarities and Differences.</title>
        <authorList>
            <person name="Dluhosova J."/>
            <person name="Istvanek J."/>
            <person name="Nedelnik J."/>
            <person name="Repkova J."/>
        </authorList>
    </citation>
    <scope>NUCLEOTIDE SEQUENCE [LARGE SCALE GENOMIC DNA]</scope>
    <source>
        <strain evidence="8">cv. 10/8</strain>
        <tissue evidence="7">Leaf</tissue>
    </source>
</reference>
<keyword evidence="8" id="KW-1185">Reference proteome</keyword>
<dbReference type="InterPro" id="IPR036915">
    <property type="entry name" value="Cyclin-like_sf"/>
</dbReference>
<evidence type="ECO:0000256" key="3">
    <source>
        <dbReference type="ARBA" id="ARBA00023127"/>
    </source>
</evidence>
<comment type="subunit">
    <text evidence="1">Interacts with the CDC2 protein kinase to form a serine/threonine kinase holoenzyme complex also known as maturation promoting factor (MPF). The cyclin subunit imparts substrate specificity to the complex.</text>
</comment>
<dbReference type="Pfam" id="PF00134">
    <property type="entry name" value="Cyclin_N"/>
    <property type="match status" value="1"/>
</dbReference>
<comment type="caution">
    <text evidence="7">The sequence shown here is derived from an EMBL/GenBank/DDBJ whole genome shotgun (WGS) entry which is preliminary data.</text>
</comment>
<organism evidence="7 8">
    <name type="scientific">Trifolium medium</name>
    <dbReference type="NCBI Taxonomy" id="97028"/>
    <lineage>
        <taxon>Eukaryota</taxon>
        <taxon>Viridiplantae</taxon>
        <taxon>Streptophyta</taxon>
        <taxon>Embryophyta</taxon>
        <taxon>Tracheophyta</taxon>
        <taxon>Spermatophyta</taxon>
        <taxon>Magnoliopsida</taxon>
        <taxon>eudicotyledons</taxon>
        <taxon>Gunneridae</taxon>
        <taxon>Pentapetalae</taxon>
        <taxon>rosids</taxon>
        <taxon>fabids</taxon>
        <taxon>Fabales</taxon>
        <taxon>Fabaceae</taxon>
        <taxon>Papilionoideae</taxon>
        <taxon>50 kb inversion clade</taxon>
        <taxon>NPAAA clade</taxon>
        <taxon>Hologalegina</taxon>
        <taxon>IRL clade</taxon>
        <taxon>Trifolieae</taxon>
        <taxon>Trifolium</taxon>
    </lineage>
</organism>
<dbReference type="Proteomes" id="UP000265520">
    <property type="component" value="Unassembled WGS sequence"/>
</dbReference>
<keyword evidence="3" id="KW-0195">Cyclin</keyword>
<evidence type="ECO:0000313" key="7">
    <source>
        <dbReference type="EMBL" id="MCI33036.1"/>
    </source>
</evidence>
<dbReference type="FunFam" id="1.10.472.10:FF:000001">
    <property type="entry name" value="G2/mitotic-specific cyclin"/>
    <property type="match status" value="1"/>
</dbReference>
<sequence>MIDYMEIVQTDIDPNWRGICIDWVVSIVDYFKLLPDTLYLAVSCIDRFLSFKPVSRLKLQLLCVSSMFIASKYEDTFPPNVENFWQ</sequence>
<dbReference type="GO" id="GO:0051301">
    <property type="term" value="P:cell division"/>
    <property type="evidence" value="ECO:0007669"/>
    <property type="project" value="UniProtKB-KW"/>
</dbReference>
<dbReference type="EMBL" id="LXQA010200912">
    <property type="protein sequence ID" value="MCI33036.1"/>
    <property type="molecule type" value="Genomic_DNA"/>
</dbReference>
<evidence type="ECO:0000259" key="6">
    <source>
        <dbReference type="Pfam" id="PF00134"/>
    </source>
</evidence>
<name>A0A392RB14_9FABA</name>
<dbReference type="PANTHER" id="PTHR10177">
    <property type="entry name" value="CYCLINS"/>
    <property type="match status" value="1"/>
</dbReference>
<dbReference type="Gene3D" id="1.10.472.10">
    <property type="entry name" value="Cyclin-like"/>
    <property type="match status" value="1"/>
</dbReference>
<keyword evidence="2" id="KW-0132">Cell division</keyword>
<accession>A0A392RB14</accession>